<dbReference type="OrthoDB" id="8063408at2759"/>
<reference evidence="1 2" key="1">
    <citation type="journal article" date="2019" name="Sci. Rep.">
        <title>Orb-weaving spider Araneus ventricosus genome elucidates the spidroin gene catalogue.</title>
        <authorList>
            <person name="Kono N."/>
            <person name="Nakamura H."/>
            <person name="Ohtoshi R."/>
            <person name="Moran D.A.P."/>
            <person name="Shinohara A."/>
            <person name="Yoshida Y."/>
            <person name="Fujiwara M."/>
            <person name="Mori M."/>
            <person name="Tomita M."/>
            <person name="Arakawa K."/>
        </authorList>
    </citation>
    <scope>NUCLEOTIDE SEQUENCE [LARGE SCALE GENOMIC DNA]</scope>
</reference>
<evidence type="ECO:0000313" key="2">
    <source>
        <dbReference type="Proteomes" id="UP000499080"/>
    </source>
</evidence>
<proteinExistence type="predicted"/>
<dbReference type="PANTHER" id="PTHR46114">
    <property type="entry name" value="APPLE DOMAIN-CONTAINING PROTEIN"/>
    <property type="match status" value="1"/>
</dbReference>
<dbReference type="PANTHER" id="PTHR46114:SF1">
    <property type="entry name" value="ZAD DOMAIN-CONTAINING PROTEIN"/>
    <property type="match status" value="1"/>
</dbReference>
<keyword evidence="2" id="KW-1185">Reference proteome</keyword>
<dbReference type="AlphaFoldDB" id="A0A4Y2K7H7"/>
<accession>A0A4Y2K7H7</accession>
<comment type="caution">
    <text evidence="1">The sequence shown here is derived from an EMBL/GenBank/DDBJ whole genome shotgun (WGS) entry which is preliminary data.</text>
</comment>
<gene>
    <name evidence="1" type="ORF">AVEN_168797_1</name>
</gene>
<dbReference type="Proteomes" id="UP000499080">
    <property type="component" value="Unassembled WGS sequence"/>
</dbReference>
<dbReference type="EMBL" id="BGPR01004308">
    <property type="protein sequence ID" value="GBM98271.1"/>
    <property type="molecule type" value="Genomic_DNA"/>
</dbReference>
<evidence type="ECO:0000313" key="1">
    <source>
        <dbReference type="EMBL" id="GBM98271.1"/>
    </source>
</evidence>
<protein>
    <submittedName>
        <fullName evidence="1">Uncharacterized protein</fullName>
    </submittedName>
</protein>
<sequence>MILLPPLHIKLGLKKQFAKALHKEGRCFKRSLRAFPGLSAAKVKEGVFVDPDFRKLMKDEKFESYMTKVEKEAWNSFKEVVNKFLGNSKDPNFKQIVQSMHENLKKLGCSCSLKFIS</sequence>
<name>A0A4Y2K7H7_ARAVE</name>
<organism evidence="1 2">
    <name type="scientific">Araneus ventricosus</name>
    <name type="common">Orbweaver spider</name>
    <name type="synonym">Epeira ventricosa</name>
    <dbReference type="NCBI Taxonomy" id="182803"/>
    <lineage>
        <taxon>Eukaryota</taxon>
        <taxon>Metazoa</taxon>
        <taxon>Ecdysozoa</taxon>
        <taxon>Arthropoda</taxon>
        <taxon>Chelicerata</taxon>
        <taxon>Arachnida</taxon>
        <taxon>Araneae</taxon>
        <taxon>Araneomorphae</taxon>
        <taxon>Entelegynae</taxon>
        <taxon>Araneoidea</taxon>
        <taxon>Araneidae</taxon>
        <taxon>Araneus</taxon>
    </lineage>
</organism>